<dbReference type="Proteomes" id="UP001145114">
    <property type="component" value="Unassembled WGS sequence"/>
</dbReference>
<feature type="non-terminal residue" evidence="1">
    <location>
        <position position="1"/>
    </location>
</feature>
<evidence type="ECO:0000313" key="1">
    <source>
        <dbReference type="EMBL" id="KAJ1674377.1"/>
    </source>
</evidence>
<dbReference type="EMBL" id="JAMZIH010006019">
    <property type="protein sequence ID" value="KAJ1674377.1"/>
    <property type="molecule type" value="Genomic_DNA"/>
</dbReference>
<gene>
    <name evidence="1" type="ORF">EV182_003401</name>
</gene>
<organism evidence="1 2">
    <name type="scientific">Spiromyces aspiralis</name>
    <dbReference type="NCBI Taxonomy" id="68401"/>
    <lineage>
        <taxon>Eukaryota</taxon>
        <taxon>Fungi</taxon>
        <taxon>Fungi incertae sedis</taxon>
        <taxon>Zoopagomycota</taxon>
        <taxon>Kickxellomycotina</taxon>
        <taxon>Kickxellomycetes</taxon>
        <taxon>Kickxellales</taxon>
        <taxon>Kickxellaceae</taxon>
        <taxon>Spiromyces</taxon>
    </lineage>
</organism>
<accession>A0ACC1HD27</accession>
<proteinExistence type="predicted"/>
<evidence type="ECO:0000313" key="2">
    <source>
        <dbReference type="Proteomes" id="UP001145114"/>
    </source>
</evidence>
<reference evidence="1" key="1">
    <citation type="submission" date="2022-06" db="EMBL/GenBank/DDBJ databases">
        <title>Phylogenomic reconstructions and comparative analyses of Kickxellomycotina fungi.</title>
        <authorList>
            <person name="Reynolds N.K."/>
            <person name="Stajich J.E."/>
            <person name="Barry K."/>
            <person name="Grigoriev I.V."/>
            <person name="Crous P."/>
            <person name="Smith M.E."/>
        </authorList>
    </citation>
    <scope>NUCLEOTIDE SEQUENCE</scope>
    <source>
        <strain evidence="1">RSA 2271</strain>
    </source>
</reference>
<sequence>SDANDSAVDKPSSPAPASRQQSNGTSGGKAAETAASAKGKGKGKGKGKKGTTSKAAVTKTIKSKGETESKKPEFERDLKGDTYIKCRNPLKEASRLINRLNPAMDTDVRVLSAAFSIYIRQGDLAGAFGAWKHIKELDISHYLVPIYSAVLAAANGQQAIDGLLKPNKLSPEQTAQLEQATASVESACARIEAVITSDGGKSSLALEAAAKAFLLLLHPEGGKERALSLIKSTVLGIQSSPYTQVKDMLRVWDLAKRIGADDEFMGQMLCGNTARAMPFDPATVTPEAQPASAAAVPSEQLSAVEVLFSVLISVLQHDDDSSPDDQSASSVPELAESTRIATTQASKRFCSLWDALFNPSEDCNFKDGIEGKY</sequence>
<name>A0ACC1HD27_9FUNG</name>
<keyword evidence="2" id="KW-1185">Reference proteome</keyword>
<protein>
    <submittedName>
        <fullName evidence="1">Uncharacterized protein</fullName>
    </submittedName>
</protein>
<comment type="caution">
    <text evidence="1">The sequence shown here is derived from an EMBL/GenBank/DDBJ whole genome shotgun (WGS) entry which is preliminary data.</text>
</comment>